<reference evidence="1" key="2">
    <citation type="submission" date="2015-03" db="UniProtKB">
        <authorList>
            <consortium name="EnsemblPlants"/>
        </authorList>
    </citation>
    <scope>IDENTIFICATION</scope>
</reference>
<proteinExistence type="predicted"/>
<reference evidence="1 2" key="1">
    <citation type="journal article" date="2014" name="Genome Biol.">
        <title>Transcriptome and methylome profiling reveals relics of genome dominance in the mesopolyploid Brassica oleracea.</title>
        <authorList>
            <person name="Parkin I.A."/>
            <person name="Koh C."/>
            <person name="Tang H."/>
            <person name="Robinson S.J."/>
            <person name="Kagale S."/>
            <person name="Clarke W.E."/>
            <person name="Town C.D."/>
            <person name="Nixon J."/>
            <person name="Krishnakumar V."/>
            <person name="Bidwell S.L."/>
            <person name="Denoeud F."/>
            <person name="Belcram H."/>
            <person name="Links M.G."/>
            <person name="Just J."/>
            <person name="Clarke C."/>
            <person name="Bender T."/>
            <person name="Huebert T."/>
            <person name="Mason A.S."/>
            <person name="Pires J.C."/>
            <person name="Barker G."/>
            <person name="Moore J."/>
            <person name="Walley P.G."/>
            <person name="Manoli S."/>
            <person name="Batley J."/>
            <person name="Edwards D."/>
            <person name="Nelson M.N."/>
            <person name="Wang X."/>
            <person name="Paterson A.H."/>
            <person name="King G."/>
            <person name="Bancroft I."/>
            <person name="Chalhoub B."/>
            <person name="Sharpe A.G."/>
        </authorList>
    </citation>
    <scope>NUCLEOTIDE SEQUENCE</scope>
    <source>
        <strain evidence="1 2">cv. TO1000</strain>
    </source>
</reference>
<organism evidence="1 2">
    <name type="scientific">Brassica oleracea var. oleracea</name>
    <dbReference type="NCBI Taxonomy" id="109376"/>
    <lineage>
        <taxon>Eukaryota</taxon>
        <taxon>Viridiplantae</taxon>
        <taxon>Streptophyta</taxon>
        <taxon>Embryophyta</taxon>
        <taxon>Tracheophyta</taxon>
        <taxon>Spermatophyta</taxon>
        <taxon>Magnoliopsida</taxon>
        <taxon>eudicotyledons</taxon>
        <taxon>Gunneridae</taxon>
        <taxon>Pentapetalae</taxon>
        <taxon>rosids</taxon>
        <taxon>malvids</taxon>
        <taxon>Brassicales</taxon>
        <taxon>Brassicaceae</taxon>
        <taxon>Brassiceae</taxon>
        <taxon>Brassica</taxon>
    </lineage>
</organism>
<dbReference type="Gramene" id="Bo7g029060.1">
    <property type="protein sequence ID" value="Bo7g029060.1"/>
    <property type="gene ID" value="Bo7g029060"/>
</dbReference>
<dbReference type="AlphaFoldDB" id="A0A0D3D4G7"/>
<keyword evidence="2" id="KW-1185">Reference proteome</keyword>
<evidence type="ECO:0000313" key="1">
    <source>
        <dbReference type="EnsemblPlants" id="Bo7g029060.1"/>
    </source>
</evidence>
<sequence length="51" mass="5935">MSYGFYRGAVIYHIIFELAFAGVEMRHGDYGHCYSILNHHMWKGCHMGNRG</sequence>
<dbReference type="Proteomes" id="UP000032141">
    <property type="component" value="Chromosome C7"/>
</dbReference>
<evidence type="ECO:0000313" key="2">
    <source>
        <dbReference type="Proteomes" id="UP000032141"/>
    </source>
</evidence>
<accession>A0A0D3D4G7</accession>
<protein>
    <submittedName>
        <fullName evidence="1">Uncharacterized protein</fullName>
    </submittedName>
</protein>
<dbReference type="HOGENOM" id="CLU_3109219_0_0_1"/>
<name>A0A0D3D4G7_BRAOL</name>
<dbReference type="EnsemblPlants" id="Bo7g029060.1">
    <property type="protein sequence ID" value="Bo7g029060.1"/>
    <property type="gene ID" value="Bo7g029060"/>
</dbReference>